<name>A0AA38G6T7_TAXCH</name>
<dbReference type="OMA" id="PFNKIYA"/>
<evidence type="ECO:0000313" key="4">
    <source>
        <dbReference type="EMBL" id="KAH9316380.1"/>
    </source>
</evidence>
<feature type="signal peptide" evidence="3">
    <location>
        <begin position="1"/>
        <end position="25"/>
    </location>
</feature>
<dbReference type="InterPro" id="IPR036514">
    <property type="entry name" value="SGNH_hydro_sf"/>
</dbReference>
<evidence type="ECO:0000256" key="2">
    <source>
        <dbReference type="ARBA" id="ARBA00023180"/>
    </source>
</evidence>
<keyword evidence="2" id="KW-0325">Glycoprotein</keyword>
<reference evidence="4 5" key="1">
    <citation type="journal article" date="2021" name="Nat. Plants">
        <title>The Taxus genome provides insights into paclitaxel biosynthesis.</title>
        <authorList>
            <person name="Xiong X."/>
            <person name="Gou J."/>
            <person name="Liao Q."/>
            <person name="Li Y."/>
            <person name="Zhou Q."/>
            <person name="Bi G."/>
            <person name="Li C."/>
            <person name="Du R."/>
            <person name="Wang X."/>
            <person name="Sun T."/>
            <person name="Guo L."/>
            <person name="Liang H."/>
            <person name="Lu P."/>
            <person name="Wu Y."/>
            <person name="Zhang Z."/>
            <person name="Ro D.K."/>
            <person name="Shang Y."/>
            <person name="Huang S."/>
            <person name="Yan J."/>
        </authorList>
    </citation>
    <scope>NUCLEOTIDE SEQUENCE [LARGE SCALE GENOMIC DNA]</scope>
    <source>
        <strain evidence="4">Ta-2019</strain>
    </source>
</reference>
<evidence type="ECO:0000313" key="5">
    <source>
        <dbReference type="Proteomes" id="UP000824469"/>
    </source>
</evidence>
<dbReference type="Gene3D" id="3.40.50.1110">
    <property type="entry name" value="SGNH hydrolase"/>
    <property type="match status" value="1"/>
</dbReference>
<organism evidence="4 5">
    <name type="scientific">Taxus chinensis</name>
    <name type="common">Chinese yew</name>
    <name type="synonym">Taxus wallichiana var. chinensis</name>
    <dbReference type="NCBI Taxonomy" id="29808"/>
    <lineage>
        <taxon>Eukaryota</taxon>
        <taxon>Viridiplantae</taxon>
        <taxon>Streptophyta</taxon>
        <taxon>Embryophyta</taxon>
        <taxon>Tracheophyta</taxon>
        <taxon>Spermatophyta</taxon>
        <taxon>Pinopsida</taxon>
        <taxon>Pinidae</taxon>
        <taxon>Conifers II</taxon>
        <taxon>Cupressales</taxon>
        <taxon>Taxaceae</taxon>
        <taxon>Taxus</taxon>
    </lineage>
</organism>
<dbReference type="GO" id="GO:0006629">
    <property type="term" value="P:lipid metabolic process"/>
    <property type="evidence" value="ECO:0007669"/>
    <property type="project" value="InterPro"/>
</dbReference>
<dbReference type="InterPro" id="IPR008265">
    <property type="entry name" value="Lipase_GDSL_AS"/>
</dbReference>
<keyword evidence="5" id="KW-1185">Reference proteome</keyword>
<dbReference type="PANTHER" id="PTHR22835:SF557">
    <property type="entry name" value="LIPASE_HYDROLASE FAMILY PROTEIN, PUTATIVE, EXPRESSED-RELATED"/>
    <property type="match status" value="1"/>
</dbReference>
<dbReference type="Proteomes" id="UP000824469">
    <property type="component" value="Unassembled WGS sequence"/>
</dbReference>
<keyword evidence="3" id="KW-0732">Signal</keyword>
<evidence type="ECO:0000256" key="1">
    <source>
        <dbReference type="ARBA" id="ARBA00008668"/>
    </source>
</evidence>
<evidence type="ECO:0000256" key="3">
    <source>
        <dbReference type="SAM" id="SignalP"/>
    </source>
</evidence>
<protein>
    <recommendedName>
        <fullName evidence="6">GDSL esterase/lipase</fullName>
    </recommendedName>
</protein>
<dbReference type="PANTHER" id="PTHR22835">
    <property type="entry name" value="ZINC FINGER FYVE DOMAIN CONTAINING PROTEIN"/>
    <property type="match status" value="1"/>
</dbReference>
<feature type="chain" id="PRO_5041210687" description="GDSL esterase/lipase" evidence="3">
    <location>
        <begin position="26"/>
        <end position="308"/>
    </location>
</feature>
<dbReference type="AlphaFoldDB" id="A0AA38G6T7"/>
<comment type="similarity">
    <text evidence="1">Belongs to the 'GDSL' lipolytic enzyme family.</text>
</comment>
<dbReference type="PROSITE" id="PS01098">
    <property type="entry name" value="LIPASE_GDSL_SER"/>
    <property type="match status" value="1"/>
</dbReference>
<comment type="caution">
    <text evidence="4">The sequence shown here is derived from an EMBL/GenBank/DDBJ whole genome shotgun (WGS) entry which is preliminary data.</text>
</comment>
<proteinExistence type="inferred from homology"/>
<feature type="non-terminal residue" evidence="4">
    <location>
        <position position="1"/>
    </location>
</feature>
<accession>A0AA38G6T7</accession>
<evidence type="ECO:0008006" key="6">
    <source>
        <dbReference type="Google" id="ProtNLM"/>
    </source>
</evidence>
<dbReference type="Pfam" id="PF00657">
    <property type="entry name" value="Lipase_GDSL"/>
    <property type="match status" value="1"/>
</dbReference>
<gene>
    <name evidence="4" type="ORF">KI387_025007</name>
</gene>
<sequence length="308" mass="33799">MEYSSFSFFLVFQLIVSFWAIVGKSAPVPPGCFSKIFAFGDSLTDTGNTRSGVGPSNFQGVSHSPYGQTYFHRPTNRYSDGRLVIDFVAQALGLPLIQPFTNRNGDFGHGVNFAVAGATALDHDFFTRRNISLDQTPQSLETQLQWYTQFMDKTCDNGNTDCKYNSSAGALYWVGEIGANDYAYIIGSNISSDTVRTLAVDKTLKFLETLIQQGATYMVVEGIPLTGCLSMAMAIGSSQDRDRLGCIKSANQETLLHNTLLQQGLQALRQKHPNSLIVYADYHGAHSKVLQNPSEYGFDNTKRACCGA</sequence>
<dbReference type="InterPro" id="IPR001087">
    <property type="entry name" value="GDSL"/>
</dbReference>
<dbReference type="EMBL" id="JAHRHJ020000005">
    <property type="protein sequence ID" value="KAH9316380.1"/>
    <property type="molecule type" value="Genomic_DNA"/>
</dbReference>
<dbReference type="GO" id="GO:0016298">
    <property type="term" value="F:lipase activity"/>
    <property type="evidence" value="ECO:0007669"/>
    <property type="project" value="InterPro"/>
</dbReference>